<name>A0A091DCH2_FUKDA</name>
<dbReference type="Proteomes" id="UP000028990">
    <property type="component" value="Unassembled WGS sequence"/>
</dbReference>
<dbReference type="AlphaFoldDB" id="A0A091DCH2"/>
<reference evidence="2 3" key="1">
    <citation type="submission" date="2013-11" db="EMBL/GenBank/DDBJ databases">
        <title>The Damaraland mole rat (Fukomys damarensis) genome and evolution of African mole rats.</title>
        <authorList>
            <person name="Gladyshev V.N."/>
            <person name="Fang X."/>
        </authorList>
    </citation>
    <scope>NUCLEOTIDE SEQUENCE [LARGE SCALE GENOMIC DNA]</scope>
    <source>
        <tissue evidence="2">Liver</tissue>
    </source>
</reference>
<protein>
    <submittedName>
        <fullName evidence="2">Uncharacterized protein</fullName>
    </submittedName>
</protein>
<proteinExistence type="predicted"/>
<gene>
    <name evidence="2" type="ORF">H920_08746</name>
</gene>
<feature type="region of interest" description="Disordered" evidence="1">
    <location>
        <begin position="110"/>
        <end position="171"/>
    </location>
</feature>
<feature type="compositionally biased region" description="Basic and acidic residues" evidence="1">
    <location>
        <begin position="111"/>
        <end position="122"/>
    </location>
</feature>
<organism evidence="2 3">
    <name type="scientific">Fukomys damarensis</name>
    <name type="common">Damaraland mole rat</name>
    <name type="synonym">Cryptomys damarensis</name>
    <dbReference type="NCBI Taxonomy" id="885580"/>
    <lineage>
        <taxon>Eukaryota</taxon>
        <taxon>Metazoa</taxon>
        <taxon>Chordata</taxon>
        <taxon>Craniata</taxon>
        <taxon>Vertebrata</taxon>
        <taxon>Euteleostomi</taxon>
        <taxon>Mammalia</taxon>
        <taxon>Eutheria</taxon>
        <taxon>Euarchontoglires</taxon>
        <taxon>Glires</taxon>
        <taxon>Rodentia</taxon>
        <taxon>Hystricomorpha</taxon>
        <taxon>Bathyergidae</taxon>
        <taxon>Fukomys</taxon>
    </lineage>
</organism>
<feature type="compositionally biased region" description="Polar residues" evidence="1">
    <location>
        <begin position="157"/>
        <end position="168"/>
    </location>
</feature>
<accession>A0A091DCH2</accession>
<dbReference type="EMBL" id="KN122559">
    <property type="protein sequence ID" value="KFO29834.1"/>
    <property type="molecule type" value="Genomic_DNA"/>
</dbReference>
<evidence type="ECO:0000256" key="1">
    <source>
        <dbReference type="SAM" id="MobiDB-lite"/>
    </source>
</evidence>
<evidence type="ECO:0000313" key="2">
    <source>
        <dbReference type="EMBL" id="KFO29834.1"/>
    </source>
</evidence>
<evidence type="ECO:0000313" key="3">
    <source>
        <dbReference type="Proteomes" id="UP000028990"/>
    </source>
</evidence>
<sequence length="240" mass="26947">MRAVDQGNLTLLGSSRISFHHRRLGTVLGKLFRFSLSPCGCLAAASVSDQEDLRVRLCLANHSVTANAWHHGADTTISFAYAITPTKYKDQKLCECFNSKKTYYSKRHIARNSEKKEEKEEEKKEEEEEKQRPWRPARPPAAPEPALRAAPPPPSWNPGSEASTTPPQDHSMWKLAAPQTTTCQSALQRAYLKTLDICQVGRQSCPREKDNSRGPAMRFRSFQLIVIEDPSIWAAALVES</sequence>
<keyword evidence="3" id="KW-1185">Reference proteome</keyword>